<sequence length="169" mass="18964">MSLQNELNVRIMPGMISLQPNRRLASSLKWYVIIATVAGLFLAVFYSRLGDTPIVLCSALIIYLVIQGLIDYFFRYNVRYEFDKATNAVYRENPPFGKKQLMKLDEMAIITSSESGDWHYAIGIKKRQLVKNYKISPTFGGGKASAIMVAEFEEGILGPIMALLPSSSQ</sequence>
<keyword evidence="1" id="KW-0812">Transmembrane</keyword>
<protein>
    <submittedName>
        <fullName evidence="2">Uncharacterized protein</fullName>
    </submittedName>
</protein>
<feature type="transmembrane region" description="Helical" evidence="1">
    <location>
        <begin position="53"/>
        <end position="74"/>
    </location>
</feature>
<gene>
    <name evidence="2" type="ORF">HGH92_27605</name>
</gene>
<reference evidence="2 3" key="1">
    <citation type="submission" date="2020-04" db="EMBL/GenBank/DDBJ databases">
        <authorList>
            <person name="Yin C."/>
        </authorList>
    </citation>
    <scope>NUCLEOTIDE SEQUENCE [LARGE SCALE GENOMIC DNA]</scope>
    <source>
        <strain evidence="2 3">Ae27</strain>
    </source>
</reference>
<proteinExistence type="predicted"/>
<organism evidence="2 3">
    <name type="scientific">Chitinophaga varians</name>
    <dbReference type="NCBI Taxonomy" id="2202339"/>
    <lineage>
        <taxon>Bacteria</taxon>
        <taxon>Pseudomonadati</taxon>
        <taxon>Bacteroidota</taxon>
        <taxon>Chitinophagia</taxon>
        <taxon>Chitinophagales</taxon>
        <taxon>Chitinophagaceae</taxon>
        <taxon>Chitinophaga</taxon>
    </lineage>
</organism>
<keyword evidence="1" id="KW-0472">Membrane</keyword>
<keyword evidence="1" id="KW-1133">Transmembrane helix</keyword>
<name>A0A847RYD1_9BACT</name>
<evidence type="ECO:0000256" key="1">
    <source>
        <dbReference type="SAM" id="Phobius"/>
    </source>
</evidence>
<accession>A0A847RYD1</accession>
<dbReference type="EMBL" id="JABAIA010000003">
    <property type="protein sequence ID" value="NLR68103.1"/>
    <property type="molecule type" value="Genomic_DNA"/>
</dbReference>
<keyword evidence="3" id="KW-1185">Reference proteome</keyword>
<comment type="caution">
    <text evidence="2">The sequence shown here is derived from an EMBL/GenBank/DDBJ whole genome shotgun (WGS) entry which is preliminary data.</text>
</comment>
<evidence type="ECO:0000313" key="2">
    <source>
        <dbReference type="EMBL" id="NLR68103.1"/>
    </source>
</evidence>
<feature type="transmembrane region" description="Helical" evidence="1">
    <location>
        <begin position="28"/>
        <end position="47"/>
    </location>
</feature>
<dbReference type="AlphaFoldDB" id="A0A847RYD1"/>
<evidence type="ECO:0000313" key="3">
    <source>
        <dbReference type="Proteomes" id="UP000570474"/>
    </source>
</evidence>
<dbReference type="Proteomes" id="UP000570474">
    <property type="component" value="Unassembled WGS sequence"/>
</dbReference>